<sequence>MAVPTETIIIPSAYTMNKLHKGEYCKLYYFTNWGLAEDESSLPSLDNDALTLMKSENSTHSFIALSSAKAKALLVKDDNLYWEEVGQANFHMINVMHQCEWANTHVQMHIDLWLTIETHEWCHNTSPFNKATLLTYQAHVRRLWHRTIGLLASFDLTILNLSLLTKTRDKLVHNASMAQIALMQQVHPLPLSNIYFHLQLHSPPNFPVVIYLA</sequence>
<evidence type="ECO:0000313" key="2">
    <source>
        <dbReference type="Proteomes" id="UP000054538"/>
    </source>
</evidence>
<dbReference type="Proteomes" id="UP000054538">
    <property type="component" value="Unassembled WGS sequence"/>
</dbReference>
<accession>A0A0D0DR65</accession>
<gene>
    <name evidence="1" type="ORF">PAXRUDRAFT_805639</name>
</gene>
<keyword evidence="2" id="KW-1185">Reference proteome</keyword>
<proteinExistence type="predicted"/>
<feature type="non-terminal residue" evidence="1">
    <location>
        <position position="213"/>
    </location>
</feature>
<organism evidence="1 2">
    <name type="scientific">Paxillus rubicundulus Ve08.2h10</name>
    <dbReference type="NCBI Taxonomy" id="930991"/>
    <lineage>
        <taxon>Eukaryota</taxon>
        <taxon>Fungi</taxon>
        <taxon>Dikarya</taxon>
        <taxon>Basidiomycota</taxon>
        <taxon>Agaricomycotina</taxon>
        <taxon>Agaricomycetes</taxon>
        <taxon>Agaricomycetidae</taxon>
        <taxon>Boletales</taxon>
        <taxon>Paxilineae</taxon>
        <taxon>Paxillaceae</taxon>
        <taxon>Paxillus</taxon>
    </lineage>
</organism>
<dbReference type="EMBL" id="KN825684">
    <property type="protein sequence ID" value="KIK82065.1"/>
    <property type="molecule type" value="Genomic_DNA"/>
</dbReference>
<protein>
    <submittedName>
        <fullName evidence="1">Uncharacterized protein</fullName>
    </submittedName>
</protein>
<dbReference type="OrthoDB" id="2688210at2759"/>
<reference evidence="1 2" key="1">
    <citation type="submission" date="2014-04" db="EMBL/GenBank/DDBJ databases">
        <authorList>
            <consortium name="DOE Joint Genome Institute"/>
            <person name="Kuo A."/>
            <person name="Kohler A."/>
            <person name="Jargeat P."/>
            <person name="Nagy L.G."/>
            <person name="Floudas D."/>
            <person name="Copeland A."/>
            <person name="Barry K.W."/>
            <person name="Cichocki N."/>
            <person name="Veneault-Fourrey C."/>
            <person name="LaButti K."/>
            <person name="Lindquist E.A."/>
            <person name="Lipzen A."/>
            <person name="Lundell T."/>
            <person name="Morin E."/>
            <person name="Murat C."/>
            <person name="Sun H."/>
            <person name="Tunlid A."/>
            <person name="Henrissat B."/>
            <person name="Grigoriev I.V."/>
            <person name="Hibbett D.S."/>
            <person name="Martin F."/>
            <person name="Nordberg H.P."/>
            <person name="Cantor M.N."/>
            <person name="Hua S.X."/>
        </authorList>
    </citation>
    <scope>NUCLEOTIDE SEQUENCE [LARGE SCALE GENOMIC DNA]</scope>
    <source>
        <strain evidence="1 2">Ve08.2h10</strain>
    </source>
</reference>
<dbReference type="InParanoid" id="A0A0D0DR65"/>
<evidence type="ECO:0000313" key="1">
    <source>
        <dbReference type="EMBL" id="KIK82065.1"/>
    </source>
</evidence>
<reference evidence="2" key="2">
    <citation type="submission" date="2015-01" db="EMBL/GenBank/DDBJ databases">
        <title>Evolutionary Origins and Diversification of the Mycorrhizal Mutualists.</title>
        <authorList>
            <consortium name="DOE Joint Genome Institute"/>
            <consortium name="Mycorrhizal Genomics Consortium"/>
            <person name="Kohler A."/>
            <person name="Kuo A."/>
            <person name="Nagy L.G."/>
            <person name="Floudas D."/>
            <person name="Copeland A."/>
            <person name="Barry K.W."/>
            <person name="Cichocki N."/>
            <person name="Veneault-Fourrey C."/>
            <person name="LaButti K."/>
            <person name="Lindquist E.A."/>
            <person name="Lipzen A."/>
            <person name="Lundell T."/>
            <person name="Morin E."/>
            <person name="Murat C."/>
            <person name="Riley R."/>
            <person name="Ohm R."/>
            <person name="Sun H."/>
            <person name="Tunlid A."/>
            <person name="Henrissat B."/>
            <person name="Grigoriev I.V."/>
            <person name="Hibbett D.S."/>
            <person name="Martin F."/>
        </authorList>
    </citation>
    <scope>NUCLEOTIDE SEQUENCE [LARGE SCALE GENOMIC DNA]</scope>
    <source>
        <strain evidence="2">Ve08.2h10</strain>
    </source>
</reference>
<name>A0A0D0DR65_9AGAM</name>
<dbReference type="AlphaFoldDB" id="A0A0D0DR65"/>
<dbReference type="HOGENOM" id="CLU_052398_2_0_1"/>